<keyword evidence="4 10" id="KW-0863">Zinc-finger</keyword>
<feature type="compositionally biased region" description="Acidic residues" evidence="11">
    <location>
        <begin position="1702"/>
        <end position="1722"/>
    </location>
</feature>
<dbReference type="EC" id="3.1.1.1" evidence="9"/>
<keyword evidence="3" id="KW-0479">Metal-binding</keyword>
<dbReference type="PANTHER" id="PTHR43142">
    <property type="entry name" value="CARBOXYLIC ESTER HYDROLASE"/>
    <property type="match status" value="1"/>
</dbReference>
<feature type="compositionally biased region" description="Acidic residues" evidence="11">
    <location>
        <begin position="1776"/>
        <end position="1802"/>
    </location>
</feature>
<evidence type="ECO:0000256" key="6">
    <source>
        <dbReference type="ARBA" id="ARBA00022833"/>
    </source>
</evidence>
<dbReference type="PROSITE" id="PS00941">
    <property type="entry name" value="CARBOXYLESTERASE_B_2"/>
    <property type="match status" value="2"/>
</dbReference>
<dbReference type="SMART" id="SM00547">
    <property type="entry name" value="ZnF_RBZ"/>
    <property type="match status" value="4"/>
</dbReference>
<dbReference type="Gene3D" id="4.10.1060.10">
    <property type="entry name" value="Zinc finger, RanBP2-type"/>
    <property type="match status" value="1"/>
</dbReference>
<keyword evidence="12" id="KW-0472">Membrane</keyword>
<evidence type="ECO:0000256" key="10">
    <source>
        <dbReference type="PROSITE-ProRule" id="PRU00322"/>
    </source>
</evidence>
<feature type="compositionally biased region" description="Low complexity" evidence="11">
    <location>
        <begin position="1810"/>
        <end position="1822"/>
    </location>
</feature>
<keyword evidence="5" id="KW-0378">Hydrolase</keyword>
<dbReference type="GO" id="GO:0106435">
    <property type="term" value="F:carboxylesterase activity"/>
    <property type="evidence" value="ECO:0007669"/>
    <property type="project" value="UniProtKB-EC"/>
</dbReference>
<evidence type="ECO:0000313" key="15">
    <source>
        <dbReference type="EnsemblMetazoa" id="AEPI004165-PA"/>
    </source>
</evidence>
<name>A0A182PB60_9DIPT</name>
<feature type="signal peptide" evidence="13">
    <location>
        <begin position="1"/>
        <end position="23"/>
    </location>
</feature>
<evidence type="ECO:0000256" key="2">
    <source>
        <dbReference type="ARBA" id="ARBA00022487"/>
    </source>
</evidence>
<keyword evidence="2" id="KW-0719">Serine esterase</keyword>
<protein>
    <recommendedName>
        <fullName evidence="9">carboxylesterase</fullName>
        <ecNumber evidence="9">3.1.1.1</ecNumber>
    </recommendedName>
</protein>
<evidence type="ECO:0000256" key="5">
    <source>
        <dbReference type="ARBA" id="ARBA00022801"/>
    </source>
</evidence>
<feature type="compositionally biased region" description="Low complexity" evidence="11">
    <location>
        <begin position="1918"/>
        <end position="1933"/>
    </location>
</feature>
<feature type="chain" id="PRO_5008131160" description="carboxylesterase" evidence="13">
    <location>
        <begin position="24"/>
        <end position="2135"/>
    </location>
</feature>
<reference evidence="15" key="2">
    <citation type="submission" date="2020-05" db="UniProtKB">
        <authorList>
            <consortium name="EnsemblMetazoa"/>
        </authorList>
    </citation>
    <scope>IDENTIFICATION</scope>
    <source>
        <strain evidence="15">Epiroticus2</strain>
    </source>
</reference>
<dbReference type="InterPro" id="IPR001876">
    <property type="entry name" value="Znf_RanBP2"/>
</dbReference>
<dbReference type="Pfam" id="PF00135">
    <property type="entry name" value="COesterase"/>
    <property type="match status" value="3"/>
</dbReference>
<feature type="domain" description="RanBP2-type" evidence="14">
    <location>
        <begin position="1967"/>
        <end position="1996"/>
    </location>
</feature>
<dbReference type="GO" id="GO:0008270">
    <property type="term" value="F:zinc ion binding"/>
    <property type="evidence" value="ECO:0007669"/>
    <property type="project" value="UniProtKB-KW"/>
</dbReference>
<evidence type="ECO:0000256" key="3">
    <source>
        <dbReference type="ARBA" id="ARBA00022723"/>
    </source>
</evidence>
<evidence type="ECO:0000256" key="13">
    <source>
        <dbReference type="SAM" id="SignalP"/>
    </source>
</evidence>
<dbReference type="EnsemblMetazoa" id="AEPI004165-RA">
    <property type="protein sequence ID" value="AEPI004165-PA"/>
    <property type="gene ID" value="AEPI004165"/>
</dbReference>
<reference evidence="16" key="1">
    <citation type="submission" date="2013-03" db="EMBL/GenBank/DDBJ databases">
        <title>The Genome Sequence of Anopheles epiroticus epiroticus2.</title>
        <authorList>
            <consortium name="The Broad Institute Genomics Platform"/>
            <person name="Neafsey D.E."/>
            <person name="Howell P."/>
            <person name="Walker B."/>
            <person name="Young S.K."/>
            <person name="Zeng Q."/>
            <person name="Gargeya S."/>
            <person name="Fitzgerald M."/>
            <person name="Haas B."/>
            <person name="Abouelleil A."/>
            <person name="Allen A.W."/>
            <person name="Alvarado L."/>
            <person name="Arachchi H.M."/>
            <person name="Berlin A.M."/>
            <person name="Chapman S.B."/>
            <person name="Gainer-Dewar J."/>
            <person name="Goldberg J."/>
            <person name="Griggs A."/>
            <person name="Gujja S."/>
            <person name="Hansen M."/>
            <person name="Howarth C."/>
            <person name="Imamovic A."/>
            <person name="Ireland A."/>
            <person name="Larimer J."/>
            <person name="McCowan C."/>
            <person name="Murphy C."/>
            <person name="Pearson M."/>
            <person name="Poon T.W."/>
            <person name="Priest M."/>
            <person name="Roberts A."/>
            <person name="Saif S."/>
            <person name="Shea T."/>
            <person name="Sisk P."/>
            <person name="Sykes S."/>
            <person name="Wortman J."/>
            <person name="Nusbaum C."/>
            <person name="Birren B."/>
        </authorList>
    </citation>
    <scope>NUCLEOTIDE SEQUENCE [LARGE SCALE GENOMIC DNA]</scope>
    <source>
        <strain evidence="16">Epiroticus2</strain>
    </source>
</reference>
<dbReference type="Proteomes" id="UP000075885">
    <property type="component" value="Unassembled WGS sequence"/>
</dbReference>
<evidence type="ECO:0000256" key="1">
    <source>
        <dbReference type="ARBA" id="ARBA00005964"/>
    </source>
</evidence>
<dbReference type="SUPFAM" id="SSF90209">
    <property type="entry name" value="Ran binding protein zinc finger-like"/>
    <property type="match status" value="1"/>
</dbReference>
<evidence type="ECO:0000313" key="16">
    <source>
        <dbReference type="Proteomes" id="UP000075885"/>
    </source>
</evidence>
<evidence type="ECO:0000256" key="8">
    <source>
        <dbReference type="ARBA" id="ARBA00023180"/>
    </source>
</evidence>
<dbReference type="Pfam" id="PF00641">
    <property type="entry name" value="Zn_ribbon_RanBP"/>
    <property type="match status" value="1"/>
</dbReference>
<comment type="similarity">
    <text evidence="1">Belongs to the type-B carboxylesterase/lipase family.</text>
</comment>
<feature type="domain" description="RanBP2-type" evidence="14">
    <location>
        <begin position="2083"/>
        <end position="2112"/>
    </location>
</feature>
<feature type="compositionally biased region" description="Polar residues" evidence="11">
    <location>
        <begin position="1907"/>
        <end position="1917"/>
    </location>
</feature>
<feature type="compositionally biased region" description="Low complexity" evidence="11">
    <location>
        <begin position="1754"/>
        <end position="1766"/>
    </location>
</feature>
<sequence>MRSMMIAVIGLVAFVCLTSKSSAATIVNIKNGPIAGERRGEYYAFEGIPYAKPPVGNLRFAPSVLNDDRWTEPRNATTRGPVCLQWNHLIPDEDKLEGVEDCLFLNVYTRSIDPTARLPTIAFIHGGAFMFGTGNFYEPDHIMRRQMVLITFNYRLGPLGFLSTEDDVIPGNFGLKDQVTALRWIRENIQSFGGDPDTVSLVGYSAGSASVHLHYLSPLSRGLFTSGIGHSGSALSPWVMAERSVEKAIRIGAVLGCPTRKTQALLECLRKIPAEDIVRQVPQFLDFLYNPFSPFGVVVEKEGTLNVHPFLKDTPRSCMKAGNIAKVPLILSVTQAEGLYPGAEFISDPKYLPEIDFRWNELLPSILDYKTAIPDPKARDRLSDTIRTHYFGADERLSLQNFNSLIRIVSNRLYFTGVTESAKLMHPFTNVYVYYDTYKSKYGVGEALSHHDEPGLLGVAHGDDVLLIFPSVLRDEVPFTDEEMQVVDRFVAMYESFAKGDKPQFGSYELPLQDSSEESKASELDKINHFSNTCTPIAWGRMMVQPHHKTTAFRLALIVCCFTATLSEPAGPSVVVHIANGPIVGEKRGNFYAFEGIPYAKPPIGDRRFAASELNDETWTEPRNASTLGAYCMQWSHTITAEDKLFGEEDCLYLNVYTTSLDTTTGLSTLFYIHGGAFMFGGGGFFSPLHVLRKPKIMVTFNYRLGPLGFLSTEDDVIPGNYGLKDQVTALQWVRNNIQQFGGDPKRVTLVGFSAGAASVHLHYLSPMSRGLFQNGVAHSGTALNPWVMVEDSALKARQIAHALGCPTEGQSSQTVLACLRDRPAEAIVRQVPLLLDYLYNPFSPLGVVVERQSKLNRRPFLADHPAVLSRKGKLTKAPLILSVTQGEGLYPGAEFISDLDYLQDIDTRWNELLPSILDYKTAIPDANKRDELSEAISERYFGEDRKLSLDNFRDFVSILSNRLFFVGVTKTAKLLQPHIPVYFYYFNYKTVYGIGEQMSGSDENYGVAHGEDILLSFPSRIRNNHPLTKDELRLVANFVTLYDSFSLGKQPTFGNYPLPVQNITGQLKFMEIKDVNDCSTKIMSRVSYCALALTLLSTFNGFTSAAVIDVKVTIKNGPIIGQQRGQHYAFEGIPYAKAPIGNRRFAPSELIDERWNEPRNTSQVGPICLQWSHLKPGDDKLDGAEDCLFLNVYTPNLSPDTPLPAIVHLHGGAFMYGGGGFFQPDFLLTRPLILVTVNYRLGPLGFLSTEDDEIAGNFGLKDQVTALQWVQKNIKYFGGDANRVTLSGFSAGSASVHLHYLSPLSRGLFQRAIGHSGSALNPWVMVERAAEKTKIIAAGAGCPVEGNSKELLQCLRQLPAENIVRQLPKLQDFLYNPYSPLGVVVEARGKYNPQPFLTEHPRNLTRAGKVAKVPLLLSVTEAEGLYPAAEFYGNSSYLRHINDHWNEVLPSILDYKYAVRDSQLRDALSQVIRDRYLGKNELNEAVFPQFVRLVSNRLFFAGVTEMAKLMQPHVPVYFYLDQYKATYGLSEALAGTDQYLGVPHAQIRRPVATGTGKRDSVKLSTSCCEVLPVSLLLFKMAALTDAVLDALVFEHLSKKDKTFAAVFQKKFKSPSLPKGAPKLDEIVKHYQSTKKKLTVNSGQTAQESDSDEEEDSYEEEDEEETAAPVKKPVANGKAATNGKAVTNGKAAAAAAKKQQADEEDSDYDEEDSDEDEEEDEQPAIKPLVAAPKDEEDSEEDSDDESDDEEKPAAPKAQQQKPAAPQVGQKRKAQAEEEEEDDDEDGEDDDEDDDEEEEEEEEAPKPAVTKANNAAKAQGKQQPKTEKVSKLDPFLFLVRVAAVVVVVVAVVAVVVAASEIEVSVKEVAAAAVEATSVAVPVDVVVVDEEVGEVEEVVEVSATGFQTPPNKKQFNDQNGSASSGFGSGRKSFGGSNEGPNRFRRIKPEEVEIDHRLMDNSYEAKPNERRGQWKCTGCSAVNNAVRRICPKCKVARTSWKCKECFEQNVIKDLKNDKCKVCDTVAPYVTARNLNEATGRWTCTLCNVSNKEEFDVCFCAKQSTTTIEYDDGTGPKRIKSIKFPMMPGDWNCPECKKHNFAKKLKCVLCYALKPKELLKQQGKRATLKVHTANERIKF</sequence>
<feature type="region of interest" description="Disordered" evidence="11">
    <location>
        <begin position="1907"/>
        <end position="1943"/>
    </location>
</feature>
<keyword evidence="12" id="KW-1133">Transmembrane helix</keyword>
<dbReference type="InterPro" id="IPR002018">
    <property type="entry name" value="CarbesteraseB"/>
</dbReference>
<feature type="compositionally biased region" description="Acidic residues" evidence="11">
    <location>
        <begin position="1649"/>
        <end position="1666"/>
    </location>
</feature>
<feature type="transmembrane region" description="Helical" evidence="12">
    <location>
        <begin position="1834"/>
        <end position="1857"/>
    </location>
</feature>
<dbReference type="PROSITE" id="PS50199">
    <property type="entry name" value="ZF_RANBP2_2"/>
    <property type="match status" value="2"/>
</dbReference>
<accession>A0A182PB60</accession>
<proteinExistence type="inferred from homology"/>
<keyword evidence="12" id="KW-0812">Transmembrane</keyword>
<keyword evidence="16" id="KW-1185">Reference proteome</keyword>
<evidence type="ECO:0000256" key="4">
    <source>
        <dbReference type="ARBA" id="ARBA00022771"/>
    </source>
</evidence>
<dbReference type="FunFam" id="3.40.50.1820:FF:000155">
    <property type="entry name" value="Carboxylic ester hydrolase"/>
    <property type="match status" value="2"/>
</dbReference>
<dbReference type="VEuPathDB" id="VectorBase:AEPI004165"/>
<dbReference type="InterPro" id="IPR029058">
    <property type="entry name" value="AB_hydrolase_fold"/>
</dbReference>
<evidence type="ECO:0000256" key="9">
    <source>
        <dbReference type="ARBA" id="ARBA00039155"/>
    </source>
</evidence>
<keyword evidence="13" id="KW-0732">Signal</keyword>
<dbReference type="SUPFAM" id="SSF53474">
    <property type="entry name" value="alpha/beta-Hydrolases"/>
    <property type="match status" value="3"/>
</dbReference>
<evidence type="ECO:0000259" key="14">
    <source>
        <dbReference type="PROSITE" id="PS50199"/>
    </source>
</evidence>
<dbReference type="InterPro" id="IPR036443">
    <property type="entry name" value="Znf_RanBP2_sf"/>
</dbReference>
<organism evidence="15 16">
    <name type="scientific">Anopheles epiroticus</name>
    <dbReference type="NCBI Taxonomy" id="199890"/>
    <lineage>
        <taxon>Eukaryota</taxon>
        <taxon>Metazoa</taxon>
        <taxon>Ecdysozoa</taxon>
        <taxon>Arthropoda</taxon>
        <taxon>Hexapoda</taxon>
        <taxon>Insecta</taxon>
        <taxon>Pterygota</taxon>
        <taxon>Neoptera</taxon>
        <taxon>Endopterygota</taxon>
        <taxon>Diptera</taxon>
        <taxon>Nematocera</taxon>
        <taxon>Culicoidea</taxon>
        <taxon>Culicidae</taxon>
        <taxon>Anophelinae</taxon>
        <taxon>Anopheles</taxon>
    </lineage>
</organism>
<evidence type="ECO:0000256" key="11">
    <source>
        <dbReference type="SAM" id="MobiDB-lite"/>
    </source>
</evidence>
<evidence type="ECO:0000256" key="12">
    <source>
        <dbReference type="SAM" id="Phobius"/>
    </source>
</evidence>
<keyword evidence="7" id="KW-1015">Disulfide bond</keyword>
<dbReference type="Gene3D" id="3.40.50.1820">
    <property type="entry name" value="alpha/beta hydrolase"/>
    <property type="match status" value="3"/>
</dbReference>
<feature type="compositionally biased region" description="Acidic residues" evidence="11">
    <location>
        <begin position="1734"/>
        <end position="1750"/>
    </location>
</feature>
<evidence type="ECO:0000256" key="7">
    <source>
        <dbReference type="ARBA" id="ARBA00023157"/>
    </source>
</evidence>
<keyword evidence="8" id="KW-0325">Glycoprotein</keyword>
<feature type="region of interest" description="Disordered" evidence="11">
    <location>
        <begin position="1636"/>
        <end position="1826"/>
    </location>
</feature>
<keyword evidence="6" id="KW-0862">Zinc</keyword>
<dbReference type="InterPro" id="IPR019826">
    <property type="entry name" value="Carboxylesterase_B_AS"/>
</dbReference>
<dbReference type="InterPro" id="IPR019819">
    <property type="entry name" value="Carboxylesterase_B_CS"/>
</dbReference>
<dbReference type="STRING" id="199890.A0A182PB60"/>
<dbReference type="PROSITE" id="PS01358">
    <property type="entry name" value="ZF_RANBP2_1"/>
    <property type="match status" value="2"/>
</dbReference>
<dbReference type="PROSITE" id="PS00122">
    <property type="entry name" value="CARBOXYLESTERASE_B_1"/>
    <property type="match status" value="3"/>
</dbReference>
<dbReference type="PANTHER" id="PTHR43142:SF1">
    <property type="entry name" value="CARBOXYLIC ESTER HYDROLASE"/>
    <property type="match status" value="1"/>
</dbReference>